<dbReference type="OrthoDB" id="1680946at2"/>
<name>A0A4R3MD67_9FIRM</name>
<dbReference type="Gene3D" id="1.20.120.490">
    <property type="entry name" value="Hypothetical protein TM1646-like domain"/>
    <property type="match status" value="1"/>
</dbReference>
<proteinExistence type="predicted"/>
<organism evidence="1 2">
    <name type="scientific">Natranaerovirga pectinivora</name>
    <dbReference type="NCBI Taxonomy" id="682400"/>
    <lineage>
        <taxon>Bacteria</taxon>
        <taxon>Bacillati</taxon>
        <taxon>Bacillota</taxon>
        <taxon>Clostridia</taxon>
        <taxon>Lachnospirales</taxon>
        <taxon>Natranaerovirgaceae</taxon>
        <taxon>Natranaerovirga</taxon>
    </lineage>
</organism>
<evidence type="ECO:0008006" key="3">
    <source>
        <dbReference type="Google" id="ProtNLM"/>
    </source>
</evidence>
<protein>
    <recommendedName>
        <fullName evidence="3">DUF327 family protein</fullName>
    </recommendedName>
</protein>
<reference evidence="1 2" key="1">
    <citation type="submission" date="2019-03" db="EMBL/GenBank/DDBJ databases">
        <title>Genomic Encyclopedia of Type Strains, Phase IV (KMG-IV): sequencing the most valuable type-strain genomes for metagenomic binning, comparative biology and taxonomic classification.</title>
        <authorList>
            <person name="Goeker M."/>
        </authorList>
    </citation>
    <scope>NUCLEOTIDE SEQUENCE [LARGE SCALE GENOMIC DNA]</scope>
    <source>
        <strain evidence="1 2">DSM 24629</strain>
    </source>
</reference>
<comment type="caution">
    <text evidence="1">The sequence shown here is derived from an EMBL/GenBank/DDBJ whole genome shotgun (WGS) entry which is preliminary data.</text>
</comment>
<evidence type="ECO:0000313" key="1">
    <source>
        <dbReference type="EMBL" id="TCT11684.1"/>
    </source>
</evidence>
<sequence>MDIKLNQVQMNKVNELQNKNDLKAEKPFKFTLMSKIEEGDLKNKLTNLIEEINDQGSKISKHMDIKDMRKYRELVKDFMNEVLTRSHKFSRENFLDRRGRHRVYGIVRLVDKNLDELANELIQEEKNQLNILSKVDEIRGLLLDVLT</sequence>
<dbReference type="InterPro" id="IPR005585">
    <property type="entry name" value="DUF327"/>
</dbReference>
<dbReference type="SUPFAM" id="SSF158397">
    <property type="entry name" value="TM1646-like"/>
    <property type="match status" value="1"/>
</dbReference>
<dbReference type="Pfam" id="PF03885">
    <property type="entry name" value="DUF327"/>
    <property type="match status" value="1"/>
</dbReference>
<gene>
    <name evidence="1" type="ORF">EDC18_11529</name>
</gene>
<evidence type="ECO:0000313" key="2">
    <source>
        <dbReference type="Proteomes" id="UP000294902"/>
    </source>
</evidence>
<keyword evidence="2" id="KW-1185">Reference proteome</keyword>
<dbReference type="Proteomes" id="UP000294902">
    <property type="component" value="Unassembled WGS sequence"/>
</dbReference>
<accession>A0A4R3MD67</accession>
<dbReference type="EMBL" id="SMAL01000015">
    <property type="protein sequence ID" value="TCT11684.1"/>
    <property type="molecule type" value="Genomic_DNA"/>
</dbReference>
<dbReference type="RefSeq" id="WP_132254138.1">
    <property type="nucleotide sequence ID" value="NZ_SMAL01000015.1"/>
</dbReference>
<dbReference type="InterPro" id="IPR024042">
    <property type="entry name" value="TM1646-like_dom_sf"/>
</dbReference>
<dbReference type="AlphaFoldDB" id="A0A4R3MD67"/>